<feature type="transmembrane region" description="Helical" evidence="6">
    <location>
        <begin position="116"/>
        <end position="136"/>
    </location>
</feature>
<feature type="transmembrane region" description="Helical" evidence="6">
    <location>
        <begin position="210"/>
        <end position="228"/>
    </location>
</feature>
<evidence type="ECO:0000313" key="8">
    <source>
        <dbReference type="EMBL" id="SHF55186.1"/>
    </source>
</evidence>
<gene>
    <name evidence="8" type="ORF">SAMN05444320_10465</name>
</gene>
<dbReference type="PANTHER" id="PTHR23501">
    <property type="entry name" value="MAJOR FACILITATOR SUPERFAMILY"/>
    <property type="match status" value="1"/>
</dbReference>
<evidence type="ECO:0000256" key="4">
    <source>
        <dbReference type="ARBA" id="ARBA00022989"/>
    </source>
</evidence>
<sequence length="485" mass="48790">MPTISMRATRPPDSDQHTGWSRRLVRQVAILVLANVMVDTVVGAPLLVLPQMLDHFGTDQAAWLNASAMLAGAMWAPLLGKSADIFGKRKALVTSLLIGCAGALVCLVAPNIWVFIAGRLLQGAAVAAVFLSVALIRQICAPGIAMTVVGIVTSGSAVLGVASPFFFKVLAEEFGFRSVFLVSAVLAAVAAVCVRGTIPESPFRTGGRIDVVGAVLLGGGLAATLSYVSLGAKFGWFALGPLVLLVVGVALLVRWVAVSRRVPEPVIDIRDLRGPLVLTLVVVVLSTGAYQSTLQLISLIAQVSPDARLGYGLAAEGALGLLFAVPSVGVMVGGTLAGALATRIGPAWTLAGGVAIGTAATIGMSLSVSHLSAAVVVAGLLGFAAGAIVTSGFNLATSVASTGTQGVVSGLVQVMLGIGSVVMNVVGSAVLTSTAVVVDGARVNSAAGVHGYLAIAAASFVVATAVAILLARRQRPTPAGSALSG</sequence>
<evidence type="ECO:0000259" key="7">
    <source>
        <dbReference type="PROSITE" id="PS50850"/>
    </source>
</evidence>
<organism evidence="8 9">
    <name type="scientific">Streptoalloteichus hindustanus</name>
    <dbReference type="NCBI Taxonomy" id="2017"/>
    <lineage>
        <taxon>Bacteria</taxon>
        <taxon>Bacillati</taxon>
        <taxon>Actinomycetota</taxon>
        <taxon>Actinomycetes</taxon>
        <taxon>Pseudonocardiales</taxon>
        <taxon>Pseudonocardiaceae</taxon>
        <taxon>Streptoalloteichus</taxon>
    </lineage>
</organism>
<keyword evidence="5 6" id="KW-0472">Membrane</keyword>
<reference evidence="8 9" key="1">
    <citation type="submission" date="2016-11" db="EMBL/GenBank/DDBJ databases">
        <authorList>
            <person name="Jaros S."/>
            <person name="Januszkiewicz K."/>
            <person name="Wedrychowicz H."/>
        </authorList>
    </citation>
    <scope>NUCLEOTIDE SEQUENCE [LARGE SCALE GENOMIC DNA]</scope>
    <source>
        <strain evidence="8 9">DSM 44523</strain>
    </source>
</reference>
<dbReference type="InterPro" id="IPR020846">
    <property type="entry name" value="MFS_dom"/>
</dbReference>
<feature type="transmembrane region" description="Helical" evidence="6">
    <location>
        <begin position="321"/>
        <end position="341"/>
    </location>
</feature>
<dbReference type="GO" id="GO:0005886">
    <property type="term" value="C:plasma membrane"/>
    <property type="evidence" value="ECO:0007669"/>
    <property type="project" value="UniProtKB-SubCell"/>
</dbReference>
<evidence type="ECO:0000256" key="3">
    <source>
        <dbReference type="ARBA" id="ARBA00022692"/>
    </source>
</evidence>
<dbReference type="PANTHER" id="PTHR23501:SF191">
    <property type="entry name" value="VACUOLAR BASIC AMINO ACID TRANSPORTER 4"/>
    <property type="match status" value="1"/>
</dbReference>
<proteinExistence type="predicted"/>
<feature type="transmembrane region" description="Helical" evidence="6">
    <location>
        <begin position="374"/>
        <end position="395"/>
    </location>
</feature>
<dbReference type="Gene3D" id="1.20.1250.20">
    <property type="entry name" value="MFS general substrate transporter like domains"/>
    <property type="match status" value="2"/>
</dbReference>
<feature type="transmembrane region" description="Helical" evidence="6">
    <location>
        <begin position="407"/>
        <end position="431"/>
    </location>
</feature>
<name>A0A1M5CKH4_STRHI</name>
<evidence type="ECO:0000256" key="1">
    <source>
        <dbReference type="ARBA" id="ARBA00004429"/>
    </source>
</evidence>
<evidence type="ECO:0000256" key="2">
    <source>
        <dbReference type="ARBA" id="ARBA00022448"/>
    </source>
</evidence>
<keyword evidence="4 6" id="KW-1133">Transmembrane helix</keyword>
<dbReference type="SUPFAM" id="SSF103473">
    <property type="entry name" value="MFS general substrate transporter"/>
    <property type="match status" value="1"/>
</dbReference>
<accession>A0A1M5CKH4</accession>
<dbReference type="InterPro" id="IPR011701">
    <property type="entry name" value="MFS"/>
</dbReference>
<dbReference type="RefSeq" id="WP_234995707.1">
    <property type="nucleotide sequence ID" value="NZ_FQVN01000004.1"/>
</dbReference>
<comment type="subcellular location">
    <subcellularLocation>
        <location evidence="1">Cell inner membrane</location>
        <topology evidence="1">Multi-pass membrane protein</topology>
    </subcellularLocation>
</comment>
<dbReference type="STRING" id="2017.SAMN05444320_10465"/>
<evidence type="ECO:0000256" key="6">
    <source>
        <dbReference type="SAM" id="Phobius"/>
    </source>
</evidence>
<dbReference type="InterPro" id="IPR036259">
    <property type="entry name" value="MFS_trans_sf"/>
</dbReference>
<feature type="transmembrane region" description="Helical" evidence="6">
    <location>
        <begin position="28"/>
        <end position="49"/>
    </location>
</feature>
<feature type="transmembrane region" description="Helical" evidence="6">
    <location>
        <begin position="179"/>
        <end position="198"/>
    </location>
</feature>
<feature type="transmembrane region" description="Helical" evidence="6">
    <location>
        <begin position="276"/>
        <end position="301"/>
    </location>
</feature>
<evidence type="ECO:0000313" key="9">
    <source>
        <dbReference type="Proteomes" id="UP000184501"/>
    </source>
</evidence>
<feature type="transmembrane region" description="Helical" evidence="6">
    <location>
        <begin position="61"/>
        <end position="79"/>
    </location>
</feature>
<feature type="transmembrane region" description="Helical" evidence="6">
    <location>
        <begin position="451"/>
        <end position="471"/>
    </location>
</feature>
<feature type="transmembrane region" description="Helical" evidence="6">
    <location>
        <begin position="348"/>
        <end position="368"/>
    </location>
</feature>
<feature type="transmembrane region" description="Helical" evidence="6">
    <location>
        <begin position="143"/>
        <end position="167"/>
    </location>
</feature>
<dbReference type="GO" id="GO:0022857">
    <property type="term" value="F:transmembrane transporter activity"/>
    <property type="evidence" value="ECO:0007669"/>
    <property type="project" value="InterPro"/>
</dbReference>
<dbReference type="EMBL" id="FQVN01000004">
    <property type="protein sequence ID" value="SHF55186.1"/>
    <property type="molecule type" value="Genomic_DNA"/>
</dbReference>
<keyword evidence="2" id="KW-0813">Transport</keyword>
<feature type="domain" description="Major facilitator superfamily (MFS) profile" evidence="7">
    <location>
        <begin position="27"/>
        <end position="475"/>
    </location>
</feature>
<dbReference type="PROSITE" id="PS50850">
    <property type="entry name" value="MFS"/>
    <property type="match status" value="1"/>
</dbReference>
<keyword evidence="3 6" id="KW-0812">Transmembrane</keyword>
<feature type="transmembrane region" description="Helical" evidence="6">
    <location>
        <begin position="234"/>
        <end position="256"/>
    </location>
</feature>
<dbReference type="Proteomes" id="UP000184501">
    <property type="component" value="Unassembled WGS sequence"/>
</dbReference>
<dbReference type="Pfam" id="PF07690">
    <property type="entry name" value="MFS_1"/>
    <property type="match status" value="1"/>
</dbReference>
<feature type="transmembrane region" description="Helical" evidence="6">
    <location>
        <begin position="91"/>
        <end position="110"/>
    </location>
</feature>
<protein>
    <submittedName>
        <fullName evidence="8">Major Facilitator Superfamily protein</fullName>
    </submittedName>
</protein>
<evidence type="ECO:0000256" key="5">
    <source>
        <dbReference type="ARBA" id="ARBA00023136"/>
    </source>
</evidence>
<dbReference type="AlphaFoldDB" id="A0A1M5CKH4"/>
<keyword evidence="9" id="KW-1185">Reference proteome</keyword>